<dbReference type="GO" id="GO:0051607">
    <property type="term" value="P:defense response to virus"/>
    <property type="evidence" value="ECO:0007669"/>
    <property type="project" value="UniProtKB-KW"/>
</dbReference>
<dbReference type="EMBL" id="FNPD01000004">
    <property type="protein sequence ID" value="SDX84841.1"/>
    <property type="molecule type" value="Genomic_DNA"/>
</dbReference>
<keyword evidence="1" id="KW-0051">Antiviral defense</keyword>
<dbReference type="NCBIfam" id="TIGR01875">
    <property type="entry name" value="cas_MJ0381"/>
    <property type="match status" value="1"/>
</dbReference>
<comment type="function">
    <text evidence="2">CRISPR (clustered regularly interspaced short palindromic repeat) is an adaptive immune system that provides protection against mobile genetic elements (viruses, transposable elements and conjugative plasmids). CRISPR clusters contain spacers, sequences complementary to antecedent mobile elements, and target invading nucleic acids. CRISPR clusters are transcribed and processed into CRISPR RNA (crRNA).</text>
</comment>
<organism evidence="4 5">
    <name type="scientific">Acetomicrobium thermoterrenum DSM 13490</name>
    <dbReference type="NCBI Taxonomy" id="1120987"/>
    <lineage>
        <taxon>Bacteria</taxon>
        <taxon>Thermotogati</taxon>
        <taxon>Synergistota</taxon>
        <taxon>Synergistia</taxon>
        <taxon>Synergistales</taxon>
        <taxon>Acetomicrobiaceae</taxon>
        <taxon>Acetomicrobium</taxon>
    </lineage>
</organism>
<evidence type="ECO:0000256" key="3">
    <source>
        <dbReference type="SAM" id="MobiDB-lite"/>
    </source>
</evidence>
<proteinExistence type="predicted"/>
<keyword evidence="5" id="KW-1185">Reference proteome</keyword>
<reference evidence="5" key="1">
    <citation type="submission" date="2016-10" db="EMBL/GenBank/DDBJ databases">
        <authorList>
            <person name="Varghese N."/>
            <person name="Submissions S."/>
        </authorList>
    </citation>
    <scope>NUCLEOTIDE SEQUENCE [LARGE SCALE GENOMIC DNA]</scope>
    <source>
        <strain evidence="5">DSM 13490</strain>
    </source>
</reference>
<protein>
    <submittedName>
        <fullName evidence="4">CRISPR-associated autoregulator, Cst2 family</fullName>
    </submittedName>
</protein>
<feature type="region of interest" description="Disordered" evidence="3">
    <location>
        <begin position="106"/>
        <end position="125"/>
    </location>
</feature>
<evidence type="ECO:0000313" key="4">
    <source>
        <dbReference type="EMBL" id="SDX84841.1"/>
    </source>
</evidence>
<evidence type="ECO:0000313" key="5">
    <source>
        <dbReference type="Proteomes" id="UP000199266"/>
    </source>
</evidence>
<evidence type="ECO:0000256" key="1">
    <source>
        <dbReference type="ARBA" id="ARBA00023118"/>
    </source>
</evidence>
<accession>A0A1H3F1G9</accession>
<evidence type="ECO:0000256" key="2">
    <source>
        <dbReference type="ARBA" id="ARBA00025626"/>
    </source>
</evidence>
<dbReference type="InterPro" id="IPR013414">
    <property type="entry name" value="Cas7/Cst2/DevR_sub_I-B/Tneap"/>
</dbReference>
<dbReference type="Pfam" id="PF01905">
    <property type="entry name" value="DevR"/>
    <property type="match status" value="1"/>
</dbReference>
<dbReference type="NCBIfam" id="TIGR02585">
    <property type="entry name" value="cas_Cst2_DevR"/>
    <property type="match status" value="1"/>
</dbReference>
<name>A0A1H3F1G9_9BACT</name>
<dbReference type="Proteomes" id="UP000199266">
    <property type="component" value="Unassembled WGS sequence"/>
</dbReference>
<dbReference type="RefSeq" id="WP_091460854.1">
    <property type="nucleotide sequence ID" value="NZ_FNPD01000004.1"/>
</dbReference>
<dbReference type="AlphaFoldDB" id="A0A1H3F1G9"/>
<gene>
    <name evidence="4" type="ORF">SAMN03080603_00857</name>
</gene>
<sequence>MTYPVITGSILIEANGAALNNAGQAEGLRVDNAIAVKQIRVGRLSYPYVSGQAWRRWLREVLYTDFNWTPSEVTREAKSAYTKGDPITYEEDDLFGYMVARKRGEKTGKKKKKQSDEDANSADNAEEGVGTYRRISPLKNSLLISCLPNVIANDFGHFSRNLPQDTDMIPFEAEHYSTYLQGVFTISLNDVGRFMVGEMCDISEDIKEKHKEKLIDDPNNQKVFWLPKEDRIKRVQEVLKAMAYLRGGARLARNLSDVSPVVVLVGSLDGANAPFQRIFSADDNNESVILNIERLESVIKDYETRFLSTNNTQPLLLGYRPTVLANEVEVLNKFGDSKSIEIVGTPQKALEKAADRVEAIFSLLEE</sequence>
<dbReference type="InterPro" id="IPR010154">
    <property type="entry name" value="CRISPR-assoc_Cas7/Cst2/DevR"/>
</dbReference>